<name>A0ABQ8L4B5_LABRO</name>
<reference evidence="2 3" key="1">
    <citation type="submission" date="2022-01" db="EMBL/GenBank/DDBJ databases">
        <title>A high-quality chromosome-level genome assembly of rohu carp, Labeo rohita.</title>
        <authorList>
            <person name="Arick M.A. II"/>
            <person name="Hsu C.-Y."/>
            <person name="Magbanua Z."/>
            <person name="Pechanova O."/>
            <person name="Grover C."/>
            <person name="Miller E."/>
            <person name="Thrash A."/>
            <person name="Ezzel L."/>
            <person name="Alam S."/>
            <person name="Benzie J."/>
            <person name="Hamilton M."/>
            <person name="Karsi A."/>
            <person name="Lawrence M.L."/>
            <person name="Peterson D.G."/>
        </authorList>
    </citation>
    <scope>NUCLEOTIDE SEQUENCE [LARGE SCALE GENOMIC DNA]</scope>
    <source>
        <strain evidence="3">BAU-BD-2019</strain>
        <tissue evidence="2">Blood</tissue>
    </source>
</reference>
<dbReference type="EMBL" id="JACTAM010002494">
    <property type="protein sequence ID" value="KAI2644561.1"/>
    <property type="molecule type" value="Genomic_DNA"/>
</dbReference>
<organism evidence="2 3">
    <name type="scientific">Labeo rohita</name>
    <name type="common">Indian major carp</name>
    <name type="synonym">Cyprinus rohita</name>
    <dbReference type="NCBI Taxonomy" id="84645"/>
    <lineage>
        <taxon>Eukaryota</taxon>
        <taxon>Metazoa</taxon>
        <taxon>Chordata</taxon>
        <taxon>Craniata</taxon>
        <taxon>Vertebrata</taxon>
        <taxon>Euteleostomi</taxon>
        <taxon>Actinopterygii</taxon>
        <taxon>Neopterygii</taxon>
        <taxon>Teleostei</taxon>
        <taxon>Ostariophysi</taxon>
        <taxon>Cypriniformes</taxon>
        <taxon>Cyprinidae</taxon>
        <taxon>Labeoninae</taxon>
        <taxon>Labeonini</taxon>
        <taxon>Labeo</taxon>
    </lineage>
</organism>
<dbReference type="SUPFAM" id="SSF56349">
    <property type="entry name" value="DNA breaking-rejoining enzymes"/>
    <property type="match status" value="1"/>
</dbReference>
<keyword evidence="3" id="KW-1185">Reference proteome</keyword>
<evidence type="ECO:0000313" key="2">
    <source>
        <dbReference type="EMBL" id="KAI2644561.1"/>
    </source>
</evidence>
<accession>A0ABQ8L4B5</accession>
<evidence type="ECO:0000313" key="3">
    <source>
        <dbReference type="Proteomes" id="UP000830375"/>
    </source>
</evidence>
<dbReference type="InterPro" id="IPR011010">
    <property type="entry name" value="DNA_brk_join_enz"/>
</dbReference>
<dbReference type="Proteomes" id="UP000830375">
    <property type="component" value="Unassembled WGS sequence"/>
</dbReference>
<dbReference type="PANTHER" id="PTHR33066:SF2">
    <property type="entry name" value="FILAGGRIN-2-LIKE"/>
    <property type="match status" value="1"/>
</dbReference>
<protein>
    <submittedName>
        <fullName evidence="2">Protein P</fullName>
    </submittedName>
</protein>
<evidence type="ECO:0000256" key="1">
    <source>
        <dbReference type="SAM" id="MobiDB-lite"/>
    </source>
</evidence>
<comment type="caution">
    <text evidence="2">The sequence shown here is derived from an EMBL/GenBank/DDBJ whole genome shotgun (WGS) entry which is preliminary data.</text>
</comment>
<gene>
    <name evidence="2" type="ORF">H4Q32_025399</name>
</gene>
<feature type="compositionally biased region" description="Polar residues" evidence="1">
    <location>
        <begin position="305"/>
        <end position="324"/>
    </location>
</feature>
<feature type="region of interest" description="Disordered" evidence="1">
    <location>
        <begin position="299"/>
        <end position="324"/>
    </location>
</feature>
<dbReference type="PANTHER" id="PTHR33066">
    <property type="entry name" value="INTEGRASE_SAM-LIKE_N DOMAIN-CONTAINING PROTEIN"/>
    <property type="match status" value="1"/>
</dbReference>
<proteinExistence type="predicted"/>
<sequence>MNEWAVQPEVWQMEVAVGSACVCSLVLFFGVECERLCVRSGNIHLSRHWIYGTGSSFSLSNTASVSQLGLRVNWEKTKLSPVKRISFLGVELDSVSSEAPGAHGILSRGHATGFDAHETATTLASYPSPEMGMAPGHVSCEHHTFMSQDTQPLDRHCVPAVRSTLGTSVQMHRCHHRCFQDKLGCRLQRAGSVRGLDRPQTALAHQLPRVTGSASSPEEVPTFDSGQACVGLIRQHGDWGLQQPPGRCMLLLHVTTSPPSPAVEPTQTQVSACHSHSRRSQSYGRFSVTTGFARRQVEAPFPVGPNSTVSVQSQGGQGTDSLGSPLLAQQNLVLRPGAPGISSSLEHSSEEGPPLLGEGHNLAPAPRSLEPSPMVPGHNQENFRDLSPSVVNTLLQARAPSTRQLYDLNWCIFVNWCSSRGKDPRRCGIKEWETSKPSPLTVFCLEFGPADSHVVLRPWPDYVAKVPTTPFRDQVVTLQAFSSQEDDPNLTLLCPVHALRIYMEQTQPFRRSEQLFVCYGEQQKGKAVSKQRISHWLVNAIRTAYQARGLPCPLGVRAHSTRDVAALAALANGSSLTLKDRDSRPRLKITIVIKYLITFEPLVQSELYKKYRKAEILRFFPVSRLSHLDFQRLRSERDYIIIF</sequence>
<feature type="region of interest" description="Disordered" evidence="1">
    <location>
        <begin position="337"/>
        <end position="383"/>
    </location>
</feature>